<dbReference type="PROSITE" id="PS51257">
    <property type="entry name" value="PROKAR_LIPOPROTEIN"/>
    <property type="match status" value="1"/>
</dbReference>
<protein>
    <submittedName>
        <fullName evidence="1">Uncharacterized protein</fullName>
    </submittedName>
</protein>
<evidence type="ECO:0000313" key="1">
    <source>
        <dbReference type="EMBL" id="SVB27607.1"/>
    </source>
</evidence>
<reference evidence="1" key="1">
    <citation type="submission" date="2018-05" db="EMBL/GenBank/DDBJ databases">
        <authorList>
            <person name="Lanie J.A."/>
            <person name="Ng W.-L."/>
            <person name="Kazmierczak K.M."/>
            <person name="Andrzejewski T.M."/>
            <person name="Davidsen T.M."/>
            <person name="Wayne K.J."/>
            <person name="Tettelin H."/>
            <person name="Glass J.I."/>
            <person name="Rusch D."/>
            <person name="Podicherti R."/>
            <person name="Tsui H.-C.T."/>
            <person name="Winkler M.E."/>
        </authorList>
    </citation>
    <scope>NUCLEOTIDE SEQUENCE</scope>
</reference>
<gene>
    <name evidence="1" type="ORF">METZ01_LOCUS180461</name>
</gene>
<sequence>MKIKWQIPVMIAMVLIAGCSKDKEVMDGELIIEDLKVGEGNAVAQYNIVTVNYTG</sequence>
<dbReference type="AlphaFoldDB" id="A0A382CQR0"/>
<dbReference type="EMBL" id="UINC01035347">
    <property type="protein sequence ID" value="SVB27607.1"/>
    <property type="molecule type" value="Genomic_DNA"/>
</dbReference>
<name>A0A382CQR0_9ZZZZ</name>
<accession>A0A382CQR0</accession>
<proteinExistence type="predicted"/>
<feature type="non-terminal residue" evidence="1">
    <location>
        <position position="55"/>
    </location>
</feature>
<organism evidence="1">
    <name type="scientific">marine metagenome</name>
    <dbReference type="NCBI Taxonomy" id="408172"/>
    <lineage>
        <taxon>unclassified sequences</taxon>
        <taxon>metagenomes</taxon>
        <taxon>ecological metagenomes</taxon>
    </lineage>
</organism>